<organism evidence="1 2">
    <name type="scientific">Pseudomyxococcus hansupus</name>
    <dbReference type="NCBI Taxonomy" id="1297742"/>
    <lineage>
        <taxon>Bacteria</taxon>
        <taxon>Pseudomonadati</taxon>
        <taxon>Myxococcota</taxon>
        <taxon>Myxococcia</taxon>
        <taxon>Myxococcales</taxon>
        <taxon>Cystobacterineae</taxon>
        <taxon>Myxococcaceae</taxon>
        <taxon>Pseudomyxococcus</taxon>
    </lineage>
</organism>
<sequence length="147" mass="16253">MRIQAALVAVLLMACGGGEELDEDVFVVRFEASYGECQGSCYFRLEISSDGASHVAYAERKGMRESRKAFLLSQFELNGLLKDVTRARADAWEPVYGCPDCVDQGSYGLTLAGTEELRQSSVDPKVIPAHLAPLIQRMYRTLRVNLS</sequence>
<dbReference type="Proteomes" id="UP000009026">
    <property type="component" value="Chromosome"/>
</dbReference>
<protein>
    <recommendedName>
        <fullName evidence="3">Lipoprotein</fullName>
    </recommendedName>
</protein>
<gene>
    <name evidence="1" type="ORF">A176_006348</name>
</gene>
<dbReference type="AlphaFoldDB" id="A0A0H4X179"/>
<accession>A0A0H4X179</accession>
<keyword evidence="2" id="KW-1185">Reference proteome</keyword>
<dbReference type="EMBL" id="CP012109">
    <property type="protein sequence ID" value="AKQ69436.1"/>
    <property type="molecule type" value="Genomic_DNA"/>
</dbReference>
<evidence type="ECO:0000313" key="2">
    <source>
        <dbReference type="Proteomes" id="UP000009026"/>
    </source>
</evidence>
<proteinExistence type="predicted"/>
<dbReference type="PATRIC" id="fig|1297742.4.peg.6437"/>
<dbReference type="OrthoDB" id="5522116at2"/>
<evidence type="ECO:0000313" key="1">
    <source>
        <dbReference type="EMBL" id="AKQ69436.1"/>
    </source>
</evidence>
<dbReference type="RefSeq" id="WP_002635996.1">
    <property type="nucleotide sequence ID" value="NZ_CP012109.1"/>
</dbReference>
<dbReference type="KEGG" id="mym:A176_006348"/>
<dbReference type="PROSITE" id="PS51257">
    <property type="entry name" value="PROKAR_LIPOPROTEIN"/>
    <property type="match status" value="1"/>
</dbReference>
<reference evidence="1 2" key="1">
    <citation type="journal article" date="2016" name="PLoS ONE">
        <title>Complete Genome Sequence and Comparative Genomics of a Novel Myxobacterium Myxococcus hansupus.</title>
        <authorList>
            <person name="Sharma G."/>
            <person name="Narwani T."/>
            <person name="Subramanian S."/>
        </authorList>
    </citation>
    <scope>NUCLEOTIDE SEQUENCE [LARGE SCALE GENOMIC DNA]</scope>
    <source>
        <strain evidence="2">mixupus</strain>
    </source>
</reference>
<evidence type="ECO:0008006" key="3">
    <source>
        <dbReference type="Google" id="ProtNLM"/>
    </source>
</evidence>
<name>A0A0H4X179_9BACT</name>